<feature type="coiled-coil region" evidence="1">
    <location>
        <begin position="52"/>
        <end position="94"/>
    </location>
</feature>
<name>A0A1F4NQU0_UNCK3</name>
<accession>A0A1F4NQU0</accession>
<evidence type="ECO:0000313" key="3">
    <source>
        <dbReference type="Proteomes" id="UP000178085"/>
    </source>
</evidence>
<dbReference type="EMBL" id="METD01000001">
    <property type="protein sequence ID" value="OGB73834.1"/>
    <property type="molecule type" value="Genomic_DNA"/>
</dbReference>
<evidence type="ECO:0000313" key="2">
    <source>
        <dbReference type="EMBL" id="OGB73834.1"/>
    </source>
</evidence>
<organism evidence="2 3">
    <name type="scientific">candidate division Kazan bacterium RIFCSPLOWO2_01_FULL_45_19</name>
    <dbReference type="NCBI Taxonomy" id="1798538"/>
    <lineage>
        <taxon>Bacteria</taxon>
        <taxon>Bacteria division Kazan-3B-28</taxon>
    </lineage>
</organism>
<dbReference type="AlphaFoldDB" id="A0A1F4NQU0"/>
<gene>
    <name evidence="2" type="ORF">A3K51_03380</name>
</gene>
<proteinExistence type="predicted"/>
<reference evidence="2 3" key="1">
    <citation type="journal article" date="2016" name="Nat. Commun.">
        <title>Thousands of microbial genomes shed light on interconnected biogeochemical processes in an aquifer system.</title>
        <authorList>
            <person name="Anantharaman K."/>
            <person name="Brown C.T."/>
            <person name="Hug L.A."/>
            <person name="Sharon I."/>
            <person name="Castelle C.J."/>
            <person name="Probst A.J."/>
            <person name="Thomas B.C."/>
            <person name="Singh A."/>
            <person name="Wilkins M.J."/>
            <person name="Karaoz U."/>
            <person name="Brodie E.L."/>
            <person name="Williams K.H."/>
            <person name="Hubbard S.S."/>
            <person name="Banfield J.F."/>
        </authorList>
    </citation>
    <scope>NUCLEOTIDE SEQUENCE [LARGE SCALE GENOMIC DNA]</scope>
</reference>
<dbReference type="Proteomes" id="UP000178085">
    <property type="component" value="Unassembled WGS sequence"/>
</dbReference>
<keyword evidence="1" id="KW-0175">Coiled coil</keyword>
<evidence type="ECO:0000256" key="1">
    <source>
        <dbReference type="SAM" id="Coils"/>
    </source>
</evidence>
<comment type="caution">
    <text evidence="2">The sequence shown here is derived from an EMBL/GenBank/DDBJ whole genome shotgun (WGS) entry which is preliminary data.</text>
</comment>
<sequence length="292" mass="32929">MKRKDIFRIVIVSVAILVISADWVFPVLPASAEIITGGGPSVCNSEDWQNWQKKIEQNAKAIVAKLEELREKTIAELEPVLKSTQEQYNDLNEQAVIWLTNLKAKPRGSIVNGRISLIGRQYLPSEMRNRLAIIGTKLTELSIALRQKKDADYFSGPYAESELDPYAKQKSALIQEAGGLVPRYLQSKVILETAYAVTEKAGAYNSGCWFFSGPITKSRDSKVDAGKTFYKLMYMYQPIGSSKSGTERYSYSEWQKARNKFNVLSRLNNTTFGAHWDVSNFRGSFKRVFGID</sequence>
<protein>
    <submittedName>
        <fullName evidence="2">Uncharacterized protein</fullName>
    </submittedName>
</protein>